<dbReference type="SUPFAM" id="SSF50630">
    <property type="entry name" value="Acid proteases"/>
    <property type="match status" value="1"/>
</dbReference>
<evidence type="ECO:0000256" key="5">
    <source>
        <dbReference type="ARBA" id="ARBA00022759"/>
    </source>
</evidence>
<dbReference type="InterPro" id="IPR041588">
    <property type="entry name" value="Integrase_H2C2"/>
</dbReference>
<keyword evidence="2" id="KW-0808">Transferase</keyword>
<dbReference type="InterPro" id="IPR036875">
    <property type="entry name" value="Znf_CCHC_sf"/>
</dbReference>
<evidence type="ECO:0000313" key="9">
    <source>
        <dbReference type="Proteomes" id="UP001159042"/>
    </source>
</evidence>
<evidence type="ECO:0000256" key="4">
    <source>
        <dbReference type="ARBA" id="ARBA00022722"/>
    </source>
</evidence>
<dbReference type="EMBL" id="JANEYG010000072">
    <property type="protein sequence ID" value="KAJ8914430.1"/>
    <property type="molecule type" value="Genomic_DNA"/>
</dbReference>
<name>A0AAV8VJT1_9CUCU</name>
<dbReference type="GO" id="GO:0004519">
    <property type="term" value="F:endonuclease activity"/>
    <property type="evidence" value="ECO:0007669"/>
    <property type="project" value="UniProtKB-KW"/>
</dbReference>
<accession>A0AAV8VJT1</accession>
<keyword evidence="5" id="KW-0378">Hydrolase</keyword>
<dbReference type="EC" id="2.7.7.49" evidence="1"/>
<dbReference type="AlphaFoldDB" id="A0AAV8VJT1"/>
<keyword evidence="9" id="KW-1185">Reference proteome</keyword>
<keyword evidence="6" id="KW-0862">Zinc</keyword>
<dbReference type="CDD" id="cd00303">
    <property type="entry name" value="retropepsin_like"/>
    <property type="match status" value="1"/>
</dbReference>
<dbReference type="InterPro" id="IPR001878">
    <property type="entry name" value="Znf_CCHC"/>
</dbReference>
<keyword evidence="4" id="KW-0540">Nuclease</keyword>
<reference evidence="8 9" key="1">
    <citation type="journal article" date="2023" name="Insect Mol. Biol.">
        <title>Genome sequencing provides insights into the evolution of gene families encoding plant cell wall-degrading enzymes in longhorned beetles.</title>
        <authorList>
            <person name="Shin N.R."/>
            <person name="Okamura Y."/>
            <person name="Kirsch R."/>
            <person name="Pauchet Y."/>
        </authorList>
    </citation>
    <scope>NUCLEOTIDE SEQUENCE [LARGE SCALE GENOMIC DNA]</scope>
    <source>
        <strain evidence="8">EAD_L_NR</strain>
    </source>
</reference>
<dbReference type="GO" id="GO:0003964">
    <property type="term" value="F:RNA-directed DNA polymerase activity"/>
    <property type="evidence" value="ECO:0007669"/>
    <property type="project" value="UniProtKB-EC"/>
</dbReference>
<dbReference type="SMART" id="SM00343">
    <property type="entry name" value="ZnF_C2HC"/>
    <property type="match status" value="2"/>
</dbReference>
<dbReference type="SUPFAM" id="SSF57756">
    <property type="entry name" value="Retrovirus zinc finger-like domains"/>
    <property type="match status" value="1"/>
</dbReference>
<evidence type="ECO:0000313" key="8">
    <source>
        <dbReference type="EMBL" id="KAJ8914430.1"/>
    </source>
</evidence>
<keyword evidence="6" id="KW-0479">Metal-binding</keyword>
<sequence length="813" mass="92083">MKPAENLVILKIWGEVLPEFDPVKGDISINQWIEKIEEYGEVYDWDDVAIKHYALSKLCGVAKSWRDSLPARSSRTWLEWCELLREDFPCEKSELSLRLDAQKYKRRMNQDIVEYFYEKLSRCNKAKMSDAETIEWIVDGLDNVKFRDYLGPLRRYNKPCELLLDIKSANSYVGHQKERSVGRFHSGTTVKKTSVKCFKCNQEGHIANRCTNKVDDKSKNITCFKCNGKGHYARDCSKVSNNQNVVTSSTSAAGNSSVLHIGSNTHSKYFKDAVINGSPTKCYVDLGSSCVAIRSDIVKEMGLTYFETDLDPLIGYGQGIVKPIGMLTVDLEIDGVVAKVDAHVVPEQSQLVPVIVGHPFTEQPHVRIISTCDKLQVSTGDTDLPTVENRSAKCKISTGESLVIPSNFLGHVTVCSTVRNETLCVEGGIRETGHFVPRCIIETNEEGKSVLPVLNLTSETLKLNQGDLITRGEVCEMVDMKTQEKKEVNDEPVTYEEINTDLSEDESQIVLDLLNENKQLVARKLSVPVMGITITTDWVAALQRADDEILAVKAKLEEGDTDTRKKFTLYKGRVYRTSKGWWRLYVPQDIRHELVIEAHNSLMHLGIDKTVAKLKESYYFPKMRDFVSKYVNRCLNCLYYKVPGGKRPGFLHPLDKGSEPFQCVHIDHLGPFVTSRNRNKYVIGLIDGFKDNPLTQEIKALNDSLCGEDDRENVEGLLTKNKDKLKAQYDKKRKEAPKYQPHDLVLVRSEAPSTGDSRKLVPKYKGPYEVVKVLDNDRYLIQDIEGEQQSARFYKGIVAVDRLKLVPKDQMPE</sequence>
<dbReference type="GO" id="GO:0003676">
    <property type="term" value="F:nucleic acid binding"/>
    <property type="evidence" value="ECO:0007669"/>
    <property type="project" value="InterPro"/>
</dbReference>
<feature type="domain" description="CCHC-type" evidence="7">
    <location>
        <begin position="223"/>
        <end position="238"/>
    </location>
</feature>
<dbReference type="FunFam" id="1.10.340.70:FF:000001">
    <property type="entry name" value="Retrovirus-related Pol polyprotein from transposon gypsy-like Protein"/>
    <property type="match status" value="1"/>
</dbReference>
<organism evidence="8 9">
    <name type="scientific">Exocentrus adspersus</name>
    <dbReference type="NCBI Taxonomy" id="1586481"/>
    <lineage>
        <taxon>Eukaryota</taxon>
        <taxon>Metazoa</taxon>
        <taxon>Ecdysozoa</taxon>
        <taxon>Arthropoda</taxon>
        <taxon>Hexapoda</taxon>
        <taxon>Insecta</taxon>
        <taxon>Pterygota</taxon>
        <taxon>Neoptera</taxon>
        <taxon>Endopterygota</taxon>
        <taxon>Coleoptera</taxon>
        <taxon>Polyphaga</taxon>
        <taxon>Cucujiformia</taxon>
        <taxon>Chrysomeloidea</taxon>
        <taxon>Cerambycidae</taxon>
        <taxon>Lamiinae</taxon>
        <taxon>Acanthocinini</taxon>
        <taxon>Exocentrus</taxon>
    </lineage>
</organism>
<dbReference type="InterPro" id="IPR050951">
    <property type="entry name" value="Retrovirus_Pol_polyprotein"/>
</dbReference>
<dbReference type="GO" id="GO:0008270">
    <property type="term" value="F:zinc ion binding"/>
    <property type="evidence" value="ECO:0007669"/>
    <property type="project" value="UniProtKB-KW"/>
</dbReference>
<keyword evidence="6" id="KW-0863">Zinc-finger</keyword>
<dbReference type="Pfam" id="PF17921">
    <property type="entry name" value="Integrase_H2C2"/>
    <property type="match status" value="1"/>
</dbReference>
<feature type="domain" description="CCHC-type" evidence="7">
    <location>
        <begin position="196"/>
        <end position="212"/>
    </location>
</feature>
<gene>
    <name evidence="8" type="ORF">NQ315_017526</name>
</gene>
<dbReference type="PANTHER" id="PTHR37984">
    <property type="entry name" value="PROTEIN CBG26694"/>
    <property type="match status" value="1"/>
</dbReference>
<evidence type="ECO:0000256" key="3">
    <source>
        <dbReference type="ARBA" id="ARBA00022695"/>
    </source>
</evidence>
<evidence type="ECO:0000256" key="1">
    <source>
        <dbReference type="ARBA" id="ARBA00012493"/>
    </source>
</evidence>
<comment type="caution">
    <text evidence="8">The sequence shown here is derived from an EMBL/GenBank/DDBJ whole genome shotgun (WGS) entry which is preliminary data.</text>
</comment>
<evidence type="ECO:0000259" key="7">
    <source>
        <dbReference type="PROSITE" id="PS50158"/>
    </source>
</evidence>
<dbReference type="Gene3D" id="4.10.60.10">
    <property type="entry name" value="Zinc finger, CCHC-type"/>
    <property type="match status" value="1"/>
</dbReference>
<dbReference type="Pfam" id="PF00098">
    <property type="entry name" value="zf-CCHC"/>
    <property type="match status" value="2"/>
</dbReference>
<dbReference type="PROSITE" id="PS50158">
    <property type="entry name" value="ZF_CCHC"/>
    <property type="match status" value="2"/>
</dbReference>
<dbReference type="InterPro" id="IPR021109">
    <property type="entry name" value="Peptidase_aspartic_dom_sf"/>
</dbReference>
<dbReference type="Gene3D" id="2.40.70.10">
    <property type="entry name" value="Acid Proteases"/>
    <property type="match status" value="1"/>
</dbReference>
<dbReference type="Proteomes" id="UP001159042">
    <property type="component" value="Unassembled WGS sequence"/>
</dbReference>
<protein>
    <recommendedName>
        <fullName evidence="1">RNA-directed DNA polymerase</fullName>
        <ecNumber evidence="1">2.7.7.49</ecNumber>
    </recommendedName>
</protein>
<dbReference type="Gene3D" id="1.10.340.70">
    <property type="match status" value="1"/>
</dbReference>
<keyword evidence="3" id="KW-0548">Nucleotidyltransferase</keyword>
<dbReference type="PANTHER" id="PTHR37984:SF5">
    <property type="entry name" value="PROTEIN NYNRIN-LIKE"/>
    <property type="match status" value="1"/>
</dbReference>
<evidence type="ECO:0000256" key="6">
    <source>
        <dbReference type="PROSITE-ProRule" id="PRU00047"/>
    </source>
</evidence>
<keyword evidence="5" id="KW-0255">Endonuclease</keyword>
<proteinExistence type="predicted"/>
<evidence type="ECO:0000256" key="2">
    <source>
        <dbReference type="ARBA" id="ARBA00022679"/>
    </source>
</evidence>